<organism evidence="1 2">
    <name type="scientific">Spirosoma utsteinense</name>
    <dbReference type="NCBI Taxonomy" id="2585773"/>
    <lineage>
        <taxon>Bacteria</taxon>
        <taxon>Pseudomonadati</taxon>
        <taxon>Bacteroidota</taxon>
        <taxon>Cytophagia</taxon>
        <taxon>Cytophagales</taxon>
        <taxon>Cytophagaceae</taxon>
        <taxon>Spirosoma</taxon>
    </lineage>
</organism>
<sequence>MDTPVDKIEKIIFWQQTPNNAEPDCRVRYFYFRA</sequence>
<proteinExistence type="predicted"/>
<dbReference type="EMBL" id="VFIA01000032">
    <property type="protein sequence ID" value="MBC3793853.1"/>
    <property type="molecule type" value="Genomic_DNA"/>
</dbReference>
<comment type="caution">
    <text evidence="1">The sequence shown here is derived from an EMBL/GenBank/DDBJ whole genome shotgun (WGS) entry which is preliminary data.</text>
</comment>
<protein>
    <submittedName>
        <fullName evidence="1">Uncharacterized protein</fullName>
    </submittedName>
</protein>
<name>A0ABR6WBH7_9BACT</name>
<evidence type="ECO:0000313" key="1">
    <source>
        <dbReference type="EMBL" id="MBC3793853.1"/>
    </source>
</evidence>
<accession>A0ABR6WBH7</accession>
<reference evidence="1 2" key="1">
    <citation type="submission" date="2019-06" db="EMBL/GenBank/DDBJ databases">
        <title>Spirosoma utsteinense sp. nov. isolated from Antarctic ice-free soils.</title>
        <authorList>
            <person name="Tahon G."/>
        </authorList>
    </citation>
    <scope>NUCLEOTIDE SEQUENCE [LARGE SCALE GENOMIC DNA]</scope>
    <source>
        <strain evidence="1 2">LMG 31447</strain>
    </source>
</reference>
<gene>
    <name evidence="1" type="ORF">FH603_4376</name>
</gene>
<evidence type="ECO:0000313" key="2">
    <source>
        <dbReference type="Proteomes" id="UP000700732"/>
    </source>
</evidence>
<keyword evidence="2" id="KW-1185">Reference proteome</keyword>
<dbReference type="Proteomes" id="UP000700732">
    <property type="component" value="Unassembled WGS sequence"/>
</dbReference>